<keyword evidence="5" id="KW-0808">Transferase</keyword>
<keyword evidence="10 12" id="KW-0472">Membrane</keyword>
<dbReference type="SMART" id="SM00387">
    <property type="entry name" value="HATPase_c"/>
    <property type="match status" value="1"/>
</dbReference>
<dbReference type="PRINTS" id="PR00344">
    <property type="entry name" value="BCTRLSENSOR"/>
</dbReference>
<evidence type="ECO:0000256" key="7">
    <source>
        <dbReference type="ARBA" id="ARBA00022777"/>
    </source>
</evidence>
<comment type="caution">
    <text evidence="15">The sequence shown here is derived from an EMBL/GenBank/DDBJ whole genome shotgun (WGS) entry which is preliminary data.</text>
</comment>
<feature type="domain" description="HAMP" evidence="14">
    <location>
        <begin position="102"/>
        <end position="155"/>
    </location>
</feature>
<dbReference type="Proteomes" id="UP000294543">
    <property type="component" value="Unassembled WGS sequence"/>
</dbReference>
<dbReference type="SMART" id="SM00388">
    <property type="entry name" value="HisKA"/>
    <property type="match status" value="1"/>
</dbReference>
<dbReference type="Gene3D" id="3.30.565.10">
    <property type="entry name" value="Histidine kinase-like ATPase, C-terminal domain"/>
    <property type="match status" value="1"/>
</dbReference>
<feature type="domain" description="Histidine kinase" evidence="13">
    <location>
        <begin position="163"/>
        <end position="364"/>
    </location>
</feature>
<gene>
    <name evidence="15" type="ORF">E1294_51355</name>
</gene>
<dbReference type="InterPro" id="IPR003594">
    <property type="entry name" value="HATPase_dom"/>
</dbReference>
<evidence type="ECO:0000256" key="10">
    <source>
        <dbReference type="ARBA" id="ARBA00023136"/>
    </source>
</evidence>
<dbReference type="PANTHER" id="PTHR45436:SF5">
    <property type="entry name" value="SENSOR HISTIDINE KINASE TRCS"/>
    <property type="match status" value="1"/>
</dbReference>
<dbReference type="EC" id="2.7.13.3" evidence="3"/>
<dbReference type="InterPro" id="IPR036097">
    <property type="entry name" value="HisK_dim/P_sf"/>
</dbReference>
<feature type="transmembrane region" description="Helical" evidence="12">
    <location>
        <begin position="81"/>
        <end position="101"/>
    </location>
</feature>
<evidence type="ECO:0000256" key="8">
    <source>
        <dbReference type="ARBA" id="ARBA00022989"/>
    </source>
</evidence>
<keyword evidence="6 12" id="KW-0812">Transmembrane</keyword>
<dbReference type="CDD" id="cd00082">
    <property type="entry name" value="HisKA"/>
    <property type="match status" value="1"/>
</dbReference>
<dbReference type="CDD" id="cd06225">
    <property type="entry name" value="HAMP"/>
    <property type="match status" value="1"/>
</dbReference>
<feature type="coiled-coil region" evidence="11">
    <location>
        <begin position="133"/>
        <end position="167"/>
    </location>
</feature>
<comment type="catalytic activity">
    <reaction evidence="1">
        <text>ATP + protein L-histidine = ADP + protein N-phospho-L-histidine.</text>
        <dbReference type="EC" id="2.7.13.3"/>
    </reaction>
</comment>
<dbReference type="InterPro" id="IPR036890">
    <property type="entry name" value="HATPase_C_sf"/>
</dbReference>
<dbReference type="SUPFAM" id="SSF55874">
    <property type="entry name" value="ATPase domain of HSP90 chaperone/DNA topoisomerase II/histidine kinase"/>
    <property type="match status" value="1"/>
</dbReference>
<dbReference type="EMBL" id="SMKP01000355">
    <property type="protein sequence ID" value="TDD02077.1"/>
    <property type="molecule type" value="Genomic_DNA"/>
</dbReference>
<dbReference type="PANTHER" id="PTHR45436">
    <property type="entry name" value="SENSOR HISTIDINE KINASE YKOH"/>
    <property type="match status" value="1"/>
</dbReference>
<dbReference type="GO" id="GO:0005886">
    <property type="term" value="C:plasma membrane"/>
    <property type="evidence" value="ECO:0007669"/>
    <property type="project" value="UniProtKB-SubCell"/>
</dbReference>
<dbReference type="Pfam" id="PF00672">
    <property type="entry name" value="HAMP"/>
    <property type="match status" value="1"/>
</dbReference>
<reference evidence="15 16" key="1">
    <citation type="submission" date="2019-03" db="EMBL/GenBank/DDBJ databases">
        <title>Draft genome sequences of novel Actinobacteria.</title>
        <authorList>
            <person name="Sahin N."/>
            <person name="Ay H."/>
            <person name="Saygin H."/>
        </authorList>
    </citation>
    <scope>NUCLEOTIDE SEQUENCE [LARGE SCALE GENOMIC DNA]</scope>
    <source>
        <strain evidence="15 16">KC712</strain>
    </source>
</reference>
<dbReference type="PROSITE" id="PS50109">
    <property type="entry name" value="HIS_KIN"/>
    <property type="match status" value="1"/>
</dbReference>
<dbReference type="CDD" id="cd00075">
    <property type="entry name" value="HATPase"/>
    <property type="match status" value="1"/>
</dbReference>
<evidence type="ECO:0000313" key="15">
    <source>
        <dbReference type="EMBL" id="TDD02077.1"/>
    </source>
</evidence>
<keyword evidence="7 15" id="KW-0418">Kinase</keyword>
<evidence type="ECO:0000256" key="5">
    <source>
        <dbReference type="ARBA" id="ARBA00022679"/>
    </source>
</evidence>
<evidence type="ECO:0000259" key="13">
    <source>
        <dbReference type="PROSITE" id="PS50109"/>
    </source>
</evidence>
<evidence type="ECO:0000256" key="2">
    <source>
        <dbReference type="ARBA" id="ARBA00004236"/>
    </source>
</evidence>
<name>A0A4R4VEP7_9ACTN</name>
<dbReference type="SUPFAM" id="SSF158472">
    <property type="entry name" value="HAMP domain-like"/>
    <property type="match status" value="1"/>
</dbReference>
<dbReference type="SUPFAM" id="SSF47384">
    <property type="entry name" value="Homodimeric domain of signal transducing histidine kinase"/>
    <property type="match status" value="1"/>
</dbReference>
<keyword evidence="9" id="KW-0902">Two-component regulatory system</keyword>
<evidence type="ECO:0000256" key="9">
    <source>
        <dbReference type="ARBA" id="ARBA00023012"/>
    </source>
</evidence>
<comment type="subcellular location">
    <subcellularLocation>
        <location evidence="2">Cell membrane</location>
    </subcellularLocation>
</comment>
<dbReference type="Pfam" id="PF00512">
    <property type="entry name" value="HisKA"/>
    <property type="match status" value="1"/>
</dbReference>
<dbReference type="Gene3D" id="1.10.287.130">
    <property type="match status" value="1"/>
</dbReference>
<dbReference type="InterPro" id="IPR004358">
    <property type="entry name" value="Sig_transdc_His_kin-like_C"/>
</dbReference>
<proteinExistence type="predicted"/>
<keyword evidence="4" id="KW-0597">Phosphoprotein</keyword>
<feature type="non-terminal residue" evidence="15">
    <location>
        <position position="364"/>
    </location>
</feature>
<keyword evidence="16" id="KW-1185">Reference proteome</keyword>
<dbReference type="SMART" id="SM00304">
    <property type="entry name" value="HAMP"/>
    <property type="match status" value="1"/>
</dbReference>
<organism evidence="15 16">
    <name type="scientific">Nonomuraea diastatica</name>
    <dbReference type="NCBI Taxonomy" id="1848329"/>
    <lineage>
        <taxon>Bacteria</taxon>
        <taxon>Bacillati</taxon>
        <taxon>Actinomycetota</taxon>
        <taxon>Actinomycetes</taxon>
        <taxon>Streptosporangiales</taxon>
        <taxon>Streptosporangiaceae</taxon>
        <taxon>Nonomuraea</taxon>
    </lineage>
</organism>
<dbReference type="RefSeq" id="WP_132520462.1">
    <property type="nucleotide sequence ID" value="NZ_SMKP01000355.1"/>
</dbReference>
<dbReference type="InterPro" id="IPR050428">
    <property type="entry name" value="TCS_sensor_his_kinase"/>
</dbReference>
<evidence type="ECO:0000256" key="3">
    <source>
        <dbReference type="ARBA" id="ARBA00012438"/>
    </source>
</evidence>
<keyword evidence="8 12" id="KW-1133">Transmembrane helix</keyword>
<evidence type="ECO:0000256" key="11">
    <source>
        <dbReference type="SAM" id="Coils"/>
    </source>
</evidence>
<dbReference type="InterPro" id="IPR003661">
    <property type="entry name" value="HisK_dim/P_dom"/>
</dbReference>
<accession>A0A4R4VEP7</accession>
<dbReference type="Pfam" id="PF02518">
    <property type="entry name" value="HATPase_c"/>
    <property type="match status" value="1"/>
</dbReference>
<evidence type="ECO:0000313" key="16">
    <source>
        <dbReference type="Proteomes" id="UP000294543"/>
    </source>
</evidence>
<keyword evidence="11" id="KW-0175">Coiled coil</keyword>
<dbReference type="GO" id="GO:0000155">
    <property type="term" value="F:phosphorelay sensor kinase activity"/>
    <property type="evidence" value="ECO:0007669"/>
    <property type="project" value="InterPro"/>
</dbReference>
<dbReference type="PROSITE" id="PS50885">
    <property type="entry name" value="HAMP"/>
    <property type="match status" value="1"/>
</dbReference>
<dbReference type="InterPro" id="IPR005467">
    <property type="entry name" value="His_kinase_dom"/>
</dbReference>
<feature type="transmembrane region" description="Helical" evidence="12">
    <location>
        <begin position="12"/>
        <end position="32"/>
    </location>
</feature>
<evidence type="ECO:0000256" key="12">
    <source>
        <dbReference type="SAM" id="Phobius"/>
    </source>
</evidence>
<dbReference type="OrthoDB" id="3224230at2"/>
<sequence length="364" mass="40185">MIHTIRFRLTVLYSGLLFVLAALVLGGIYYAVSKSTDQRPYTTEYAKAYSGDQYLGKREVVFVQEVENAVNVKTLATLRDYSLVTLVGLYLASLGIGWVLAGRVLRPVRSITRTTEEIQATDLARRIKLDGPRDELKDLADTIDTMLDRLEEAFSAQRQLIDDASHELRSPLTIIRANVDAVLSAPDASDEERTRAVAIVDRATTRMTRLVEDLLASARRQGTAFADADLDLARVAAEACEEHTTPAAARHVRITRDLGYGLDMTGDSDALRRAVANLLSNAVRLSPPGATIRVAAGRAEGWLWVAVRDDGPGLGEEDRQRVFDRFWRGEASRRDRHTGLGLAIVRQIVESHGGRVAVYSRLGE</sequence>
<dbReference type="Gene3D" id="6.10.340.10">
    <property type="match status" value="1"/>
</dbReference>
<evidence type="ECO:0000256" key="6">
    <source>
        <dbReference type="ARBA" id="ARBA00022692"/>
    </source>
</evidence>
<dbReference type="AlphaFoldDB" id="A0A4R4VEP7"/>
<dbReference type="InterPro" id="IPR003660">
    <property type="entry name" value="HAMP_dom"/>
</dbReference>
<evidence type="ECO:0000256" key="1">
    <source>
        <dbReference type="ARBA" id="ARBA00000085"/>
    </source>
</evidence>
<evidence type="ECO:0000259" key="14">
    <source>
        <dbReference type="PROSITE" id="PS50885"/>
    </source>
</evidence>
<evidence type="ECO:0000256" key="4">
    <source>
        <dbReference type="ARBA" id="ARBA00022553"/>
    </source>
</evidence>
<protein>
    <recommendedName>
        <fullName evidence="3">histidine kinase</fullName>
        <ecNumber evidence="3">2.7.13.3</ecNumber>
    </recommendedName>
</protein>